<name>A0A6J6GIR7_9ZZZZ</name>
<dbReference type="Gene3D" id="3.30.70.660">
    <property type="entry name" value="Pseudouridine synthase I, catalytic domain, C-terminal subdomain"/>
    <property type="match status" value="1"/>
</dbReference>
<sequence>MVRSIVGTLVDVGLGKMSPGAISGVLRSRERTSAGTVAPPQGLTLWEVGYPDGPAPKRTARGG</sequence>
<dbReference type="Pfam" id="PF01416">
    <property type="entry name" value="PseudoU_synth_1"/>
    <property type="match status" value="1"/>
</dbReference>
<dbReference type="AlphaFoldDB" id="A0A6J6GIR7"/>
<protein>
    <submittedName>
        <fullName evidence="2">Unannotated protein</fullName>
    </submittedName>
</protein>
<dbReference type="GO" id="GO:0009982">
    <property type="term" value="F:pseudouridine synthase activity"/>
    <property type="evidence" value="ECO:0007669"/>
    <property type="project" value="InterPro"/>
</dbReference>
<dbReference type="SUPFAM" id="SSF55120">
    <property type="entry name" value="Pseudouridine synthase"/>
    <property type="match status" value="1"/>
</dbReference>
<feature type="domain" description="Pseudouridine synthase I TruA alpha/beta" evidence="1">
    <location>
        <begin position="1"/>
        <end position="51"/>
    </location>
</feature>
<accession>A0A6J6GIR7</accession>
<dbReference type="EMBL" id="CAEZTS010000294">
    <property type="protein sequence ID" value="CAB4599779.1"/>
    <property type="molecule type" value="Genomic_DNA"/>
</dbReference>
<dbReference type="InterPro" id="IPR020095">
    <property type="entry name" value="PsdUridine_synth_TruA_C"/>
</dbReference>
<dbReference type="GO" id="GO:0003723">
    <property type="term" value="F:RNA binding"/>
    <property type="evidence" value="ECO:0007669"/>
    <property type="project" value="InterPro"/>
</dbReference>
<evidence type="ECO:0000259" key="1">
    <source>
        <dbReference type="Pfam" id="PF01416"/>
    </source>
</evidence>
<dbReference type="InterPro" id="IPR020097">
    <property type="entry name" value="PsdUridine_synth_TruA_a/b_dom"/>
</dbReference>
<evidence type="ECO:0000313" key="2">
    <source>
        <dbReference type="EMBL" id="CAB4599779.1"/>
    </source>
</evidence>
<gene>
    <name evidence="2" type="ORF">UFOPK1722_02133</name>
</gene>
<proteinExistence type="predicted"/>
<dbReference type="InterPro" id="IPR020103">
    <property type="entry name" value="PsdUridine_synth_cat_dom_sf"/>
</dbReference>
<dbReference type="GO" id="GO:0001522">
    <property type="term" value="P:pseudouridine synthesis"/>
    <property type="evidence" value="ECO:0007669"/>
    <property type="project" value="InterPro"/>
</dbReference>
<organism evidence="2">
    <name type="scientific">freshwater metagenome</name>
    <dbReference type="NCBI Taxonomy" id="449393"/>
    <lineage>
        <taxon>unclassified sequences</taxon>
        <taxon>metagenomes</taxon>
        <taxon>ecological metagenomes</taxon>
    </lineage>
</organism>
<reference evidence="2" key="1">
    <citation type="submission" date="2020-05" db="EMBL/GenBank/DDBJ databases">
        <authorList>
            <person name="Chiriac C."/>
            <person name="Salcher M."/>
            <person name="Ghai R."/>
            <person name="Kavagutti S V."/>
        </authorList>
    </citation>
    <scope>NUCLEOTIDE SEQUENCE</scope>
</reference>